<feature type="transmembrane region" description="Helical" evidence="6">
    <location>
        <begin position="140"/>
        <end position="159"/>
    </location>
</feature>
<dbReference type="GO" id="GO:0004673">
    <property type="term" value="F:protein histidine kinase activity"/>
    <property type="evidence" value="ECO:0007669"/>
    <property type="project" value="UniProtKB-EC"/>
</dbReference>
<feature type="transmembrane region" description="Helical" evidence="6">
    <location>
        <begin position="43"/>
        <end position="61"/>
    </location>
</feature>
<evidence type="ECO:0000256" key="2">
    <source>
        <dbReference type="ARBA" id="ARBA00012438"/>
    </source>
</evidence>
<evidence type="ECO:0000256" key="1">
    <source>
        <dbReference type="ARBA" id="ARBA00000085"/>
    </source>
</evidence>
<dbReference type="InterPro" id="IPR003594">
    <property type="entry name" value="HATPase_dom"/>
</dbReference>
<dbReference type="InterPro" id="IPR050482">
    <property type="entry name" value="Sensor_HK_TwoCompSys"/>
</dbReference>
<dbReference type="CDD" id="cd16917">
    <property type="entry name" value="HATPase_UhpB-NarQ-NarX-like"/>
    <property type="match status" value="1"/>
</dbReference>
<dbReference type="InterPro" id="IPR011712">
    <property type="entry name" value="Sig_transdc_His_kin_sub3_dim/P"/>
</dbReference>
<dbReference type="PANTHER" id="PTHR24421:SF55">
    <property type="entry name" value="SENSOR HISTIDINE KINASE YDFH"/>
    <property type="match status" value="1"/>
</dbReference>
<dbReference type="PROSITE" id="PS50109">
    <property type="entry name" value="HIS_KIN"/>
    <property type="match status" value="1"/>
</dbReference>
<feature type="transmembrane region" description="Helical" evidence="6">
    <location>
        <begin position="21"/>
        <end position="37"/>
    </location>
</feature>
<comment type="caution">
    <text evidence="8">The sequence shown here is derived from an EMBL/GenBank/DDBJ whole genome shotgun (WGS) entry which is preliminary data.</text>
</comment>
<dbReference type="EC" id="2.7.13.3" evidence="2"/>
<keyword evidence="9" id="KW-1185">Reference proteome</keyword>
<dbReference type="EMBL" id="CAUZLR010000001">
    <property type="protein sequence ID" value="CAK1229002.1"/>
    <property type="molecule type" value="Genomic_DNA"/>
</dbReference>
<reference evidence="8 9" key="1">
    <citation type="submission" date="2023-10" db="EMBL/GenBank/DDBJ databases">
        <authorList>
            <person name="Botero Cardona J."/>
        </authorList>
    </citation>
    <scope>NUCLEOTIDE SEQUENCE [LARGE SCALE GENOMIC DNA]</scope>
    <source>
        <strain evidence="8 9">R-54839</strain>
    </source>
</reference>
<dbReference type="Proteomes" id="UP001314261">
    <property type="component" value="Unassembled WGS sequence"/>
</dbReference>
<dbReference type="InterPro" id="IPR036890">
    <property type="entry name" value="HATPase_C_sf"/>
</dbReference>
<feature type="transmembrane region" description="Helical" evidence="6">
    <location>
        <begin position="115"/>
        <end position="133"/>
    </location>
</feature>
<keyword evidence="6" id="KW-0812">Transmembrane</keyword>
<evidence type="ECO:0000256" key="6">
    <source>
        <dbReference type="SAM" id="Phobius"/>
    </source>
</evidence>
<evidence type="ECO:0000259" key="7">
    <source>
        <dbReference type="PROSITE" id="PS50109"/>
    </source>
</evidence>
<feature type="domain" description="Histidine kinase" evidence="7">
    <location>
        <begin position="201"/>
        <end position="392"/>
    </location>
</feature>
<dbReference type="InterPro" id="IPR005467">
    <property type="entry name" value="His_kinase_dom"/>
</dbReference>
<keyword evidence="3 8" id="KW-0808">Transferase</keyword>
<keyword evidence="6" id="KW-1133">Transmembrane helix</keyword>
<keyword evidence="6" id="KW-0472">Membrane</keyword>
<proteinExistence type="predicted"/>
<sequence length="392" mass="44443">MTDEHTTIIQRETLRGLRLPFMLWVILGTAIALYASFHELTPLDVVLVSGIGMIQAILIAVTFKKVMIRQWSMTAQILMLMLVMFIIHGLGSGVILLAISPILIIQAIIFEHLRWANISTIIALGIFFLAFIIQHNNFAYVLFYCEVALLMLLIIFLFAKNYQSSLNKQIDLRNANAELQIAYNTVDQLTAARERERIARDLHDTLLQDMTGLSMQLDVLTKLLERGNVDSAKEIADKANRLAKETLVASRQVVTAMRDKEEQNVSFQNRLDILLKTFYSNYNLSVQRQIQTQAVLTEQRAALLIRVISEALMNIVKHSQSEFALIKINEDEKDLVIQIIDYGAGFDVKQGKKRMKHYGLQGMHERVSELSGTIDVESKIGEGTTITIRLPK</sequence>
<evidence type="ECO:0000256" key="5">
    <source>
        <dbReference type="ARBA" id="ARBA00023012"/>
    </source>
</evidence>
<dbReference type="Pfam" id="PF02518">
    <property type="entry name" value="HATPase_c"/>
    <property type="match status" value="1"/>
</dbReference>
<dbReference type="Pfam" id="PF07730">
    <property type="entry name" value="HisKA_3"/>
    <property type="match status" value="1"/>
</dbReference>
<evidence type="ECO:0000256" key="4">
    <source>
        <dbReference type="ARBA" id="ARBA00022777"/>
    </source>
</evidence>
<dbReference type="Gene3D" id="1.20.5.1930">
    <property type="match status" value="1"/>
</dbReference>
<evidence type="ECO:0000256" key="3">
    <source>
        <dbReference type="ARBA" id="ARBA00022679"/>
    </source>
</evidence>
<gene>
    <name evidence="8" type="ORF">R54839_PPFHFPJH_00337</name>
</gene>
<dbReference type="PANTHER" id="PTHR24421">
    <property type="entry name" value="NITRATE/NITRITE SENSOR PROTEIN NARX-RELATED"/>
    <property type="match status" value="1"/>
</dbReference>
<keyword evidence="5" id="KW-0902">Two-component regulatory system</keyword>
<evidence type="ECO:0000313" key="9">
    <source>
        <dbReference type="Proteomes" id="UP001314261"/>
    </source>
</evidence>
<keyword evidence="4 8" id="KW-0418">Kinase</keyword>
<organism evidence="8 9">
    <name type="scientific">Fructobacillus fructosus</name>
    <dbReference type="NCBI Taxonomy" id="1631"/>
    <lineage>
        <taxon>Bacteria</taxon>
        <taxon>Bacillati</taxon>
        <taxon>Bacillota</taxon>
        <taxon>Bacilli</taxon>
        <taxon>Lactobacillales</taxon>
        <taxon>Lactobacillaceae</taxon>
        <taxon>Fructobacillus</taxon>
    </lineage>
</organism>
<evidence type="ECO:0000313" key="8">
    <source>
        <dbReference type="EMBL" id="CAK1229002.1"/>
    </source>
</evidence>
<name>A0ABN9YKP0_9LACO</name>
<dbReference type="SMART" id="SM00387">
    <property type="entry name" value="HATPase_c"/>
    <property type="match status" value="1"/>
</dbReference>
<dbReference type="SUPFAM" id="SSF55874">
    <property type="entry name" value="ATPase domain of HSP90 chaperone/DNA topoisomerase II/histidine kinase"/>
    <property type="match status" value="1"/>
</dbReference>
<accession>A0ABN9YKP0</accession>
<feature type="transmembrane region" description="Helical" evidence="6">
    <location>
        <begin position="82"/>
        <end position="109"/>
    </location>
</feature>
<dbReference type="Gene3D" id="3.30.565.10">
    <property type="entry name" value="Histidine kinase-like ATPase, C-terminal domain"/>
    <property type="match status" value="1"/>
</dbReference>
<protein>
    <recommendedName>
        <fullName evidence="2">histidine kinase</fullName>
        <ecNumber evidence="2">2.7.13.3</ecNumber>
    </recommendedName>
</protein>
<comment type="catalytic activity">
    <reaction evidence="1">
        <text>ATP + protein L-histidine = ADP + protein N-phospho-L-histidine.</text>
        <dbReference type="EC" id="2.7.13.3"/>
    </reaction>
</comment>